<accession>A0A2A7UW12</accession>
<dbReference type="GeneID" id="80801515"/>
<feature type="region of interest" description="Disordered" evidence="12">
    <location>
        <begin position="177"/>
        <end position="229"/>
    </location>
</feature>
<feature type="domain" description="4Fe-4S ferredoxin-type" evidence="13">
    <location>
        <begin position="85"/>
        <end position="114"/>
    </location>
</feature>
<keyword evidence="4" id="KW-0997">Cell inner membrane</keyword>
<dbReference type="RefSeq" id="WP_066534262.1">
    <property type="nucleotide sequence ID" value="NZ_PDEA01000001.1"/>
</dbReference>
<evidence type="ECO:0000256" key="2">
    <source>
        <dbReference type="ARBA" id="ARBA00022475"/>
    </source>
</evidence>
<dbReference type="InterPro" id="IPR007202">
    <property type="entry name" value="4Fe-4S_dom"/>
</dbReference>
<evidence type="ECO:0000256" key="10">
    <source>
        <dbReference type="ARBA" id="ARBA00023014"/>
    </source>
</evidence>
<evidence type="ECO:0000256" key="8">
    <source>
        <dbReference type="ARBA" id="ARBA00022982"/>
    </source>
</evidence>
<keyword evidence="9" id="KW-0408">Iron</keyword>
<dbReference type="EMBL" id="PDEA01000001">
    <property type="protein sequence ID" value="PEH89381.1"/>
    <property type="molecule type" value="Genomic_DNA"/>
</dbReference>
<keyword evidence="16" id="KW-1185">Reference proteome</keyword>
<dbReference type="PROSITE" id="PS00198">
    <property type="entry name" value="4FE4S_FER_1"/>
    <property type="match status" value="1"/>
</dbReference>
<dbReference type="Gene3D" id="1.10.15.40">
    <property type="entry name" value="Electron transport complex subunit B, putative Fe-S cluster"/>
    <property type="match status" value="1"/>
</dbReference>
<dbReference type="GO" id="GO:0051539">
    <property type="term" value="F:4 iron, 4 sulfur cluster binding"/>
    <property type="evidence" value="ECO:0007669"/>
    <property type="project" value="UniProtKB-KW"/>
</dbReference>
<dbReference type="OrthoDB" id="9789936at2"/>
<evidence type="ECO:0000256" key="7">
    <source>
        <dbReference type="ARBA" id="ARBA00022967"/>
    </source>
</evidence>
<dbReference type="PROSITE" id="PS51379">
    <property type="entry name" value="4FE4S_FER_2"/>
    <property type="match status" value="2"/>
</dbReference>
<evidence type="ECO:0000256" key="5">
    <source>
        <dbReference type="ARBA" id="ARBA00022723"/>
    </source>
</evidence>
<dbReference type="InterPro" id="IPR017896">
    <property type="entry name" value="4Fe4S_Fe-S-bd"/>
</dbReference>
<gene>
    <name evidence="15" type="ORF">CRM82_12915</name>
</gene>
<dbReference type="SUPFAM" id="SSF54862">
    <property type="entry name" value="4Fe-4S ferredoxins"/>
    <property type="match status" value="1"/>
</dbReference>
<keyword evidence="10" id="KW-0411">Iron-sulfur</keyword>
<keyword evidence="5" id="KW-0479">Metal-binding</keyword>
<dbReference type="Gene3D" id="3.30.70.20">
    <property type="match status" value="2"/>
</dbReference>
<keyword evidence="7" id="KW-1278">Translocase</keyword>
<dbReference type="GO" id="GO:0046872">
    <property type="term" value="F:metal ion binding"/>
    <property type="evidence" value="ECO:0007669"/>
    <property type="project" value="UniProtKB-KW"/>
</dbReference>
<name>A0A2A7UW12_COMTR</name>
<evidence type="ECO:0000256" key="1">
    <source>
        <dbReference type="ARBA" id="ARBA00022448"/>
    </source>
</evidence>
<keyword evidence="6" id="KW-0677">Repeat</keyword>
<evidence type="ECO:0000313" key="16">
    <source>
        <dbReference type="Proteomes" id="UP000220246"/>
    </source>
</evidence>
<comment type="caution">
    <text evidence="15">The sequence shown here is derived from an EMBL/GenBank/DDBJ whole genome shotgun (WGS) entry which is preliminary data.</text>
</comment>
<dbReference type="PROSITE" id="PS51656">
    <property type="entry name" value="4FE4S"/>
    <property type="match status" value="1"/>
</dbReference>
<evidence type="ECO:0000256" key="9">
    <source>
        <dbReference type="ARBA" id="ARBA00023004"/>
    </source>
</evidence>
<keyword evidence="3" id="KW-0004">4Fe-4S</keyword>
<dbReference type="Pfam" id="PF14697">
    <property type="entry name" value="Fer4_21"/>
    <property type="match status" value="1"/>
</dbReference>
<evidence type="ECO:0000256" key="6">
    <source>
        <dbReference type="ARBA" id="ARBA00022737"/>
    </source>
</evidence>
<reference evidence="16" key="1">
    <citation type="submission" date="2017-09" db="EMBL/GenBank/DDBJ databases">
        <title>FDA dAtabase for Regulatory Grade micrObial Sequences (FDA-ARGOS): Supporting development and validation of Infectious Disease Dx tests.</title>
        <authorList>
            <person name="Minogue T."/>
            <person name="Wolcott M."/>
            <person name="Wasieloski L."/>
            <person name="Aguilar W."/>
            <person name="Moore D."/>
            <person name="Tallon L."/>
            <person name="Sadzewicz L."/>
            <person name="Ott S."/>
            <person name="Zhao X."/>
            <person name="Nagaraj S."/>
            <person name="Vavikolanu K."/>
            <person name="Aluvathingal J."/>
            <person name="Nadendla S."/>
            <person name="Sichtig H."/>
        </authorList>
    </citation>
    <scope>NUCLEOTIDE SEQUENCE [LARGE SCALE GENOMIC DNA]</scope>
    <source>
        <strain evidence="16">FDAARGOS_394</strain>
    </source>
</reference>
<dbReference type="AlphaFoldDB" id="A0A2A7UW12"/>
<sequence>MAEPSPPQPALQGLAFFIDQALPQTQCTRCGYPDCASYAQAIATDGAPINQCAPGGMEGVQRLAALTGQAVQPLNRSFGVEGPLTVARIDEAWCIGCTLCIKACPTDAILGTNKHMHTVISAHCTGCELCLPVCPVDCIELDVVSGEATGWQAWSTAQADHARSRYAVHRARLAAKRATTAVSTRPEPPVTTAQPDTPEESSGSISGAVNAEGSAVGSSDTATSSAHVVDPKKAAIAAALAKARALRAPAATAVSGKPSKP</sequence>
<dbReference type="STRING" id="1219032.GCA_001515545_01108"/>
<dbReference type="Pfam" id="PF04060">
    <property type="entry name" value="FeS"/>
    <property type="match status" value="1"/>
</dbReference>
<keyword evidence="2" id="KW-1003">Cell membrane</keyword>
<dbReference type="PANTHER" id="PTHR42859">
    <property type="entry name" value="OXIDOREDUCTASE"/>
    <property type="match status" value="1"/>
</dbReference>
<keyword evidence="11" id="KW-0472">Membrane</keyword>
<evidence type="ECO:0000259" key="13">
    <source>
        <dbReference type="PROSITE" id="PS51379"/>
    </source>
</evidence>
<keyword evidence="1" id="KW-0813">Transport</keyword>
<evidence type="ECO:0000256" key="12">
    <source>
        <dbReference type="SAM" id="MobiDB-lite"/>
    </source>
</evidence>
<dbReference type="GO" id="GO:0009055">
    <property type="term" value="F:electron transfer activity"/>
    <property type="evidence" value="ECO:0007669"/>
    <property type="project" value="InterPro"/>
</dbReference>
<dbReference type="Proteomes" id="UP000220246">
    <property type="component" value="Unassembled WGS sequence"/>
</dbReference>
<evidence type="ECO:0000313" key="15">
    <source>
        <dbReference type="EMBL" id="PEH89381.1"/>
    </source>
</evidence>
<keyword evidence="8" id="KW-0249">Electron transport</keyword>
<evidence type="ECO:0000256" key="4">
    <source>
        <dbReference type="ARBA" id="ARBA00022519"/>
    </source>
</evidence>
<proteinExistence type="predicted"/>
<dbReference type="PANTHER" id="PTHR42859:SF3">
    <property type="entry name" value="ION-TRANSLOCATING OXIDOREDUCTASE COMPLEX SUBUNIT B"/>
    <property type="match status" value="1"/>
</dbReference>
<dbReference type="InterPro" id="IPR017900">
    <property type="entry name" value="4Fe4S_Fe_S_CS"/>
</dbReference>
<dbReference type="InterPro" id="IPR010207">
    <property type="entry name" value="Elect_transpt_cplx_RnfB/RsxB"/>
</dbReference>
<evidence type="ECO:0000259" key="14">
    <source>
        <dbReference type="PROSITE" id="PS51656"/>
    </source>
</evidence>
<evidence type="ECO:0000256" key="3">
    <source>
        <dbReference type="ARBA" id="ARBA00022485"/>
    </source>
</evidence>
<dbReference type="InterPro" id="IPR050294">
    <property type="entry name" value="RnfB_subfamily"/>
</dbReference>
<feature type="compositionally biased region" description="Polar residues" evidence="12">
    <location>
        <begin position="191"/>
        <end position="207"/>
    </location>
</feature>
<evidence type="ECO:0000256" key="11">
    <source>
        <dbReference type="ARBA" id="ARBA00023136"/>
    </source>
</evidence>
<feature type="compositionally biased region" description="Polar residues" evidence="12">
    <location>
        <begin position="216"/>
        <end position="226"/>
    </location>
</feature>
<feature type="domain" description="4Fe-4S ferredoxin-type" evidence="13">
    <location>
        <begin position="115"/>
        <end position="144"/>
    </location>
</feature>
<feature type="domain" description="4Fe-4S" evidence="14">
    <location>
        <begin position="5"/>
        <end position="69"/>
    </location>
</feature>
<organism evidence="15 16">
    <name type="scientific">Comamonas terrigena</name>
    <dbReference type="NCBI Taxonomy" id="32013"/>
    <lineage>
        <taxon>Bacteria</taxon>
        <taxon>Pseudomonadati</taxon>
        <taxon>Pseudomonadota</taxon>
        <taxon>Betaproteobacteria</taxon>
        <taxon>Burkholderiales</taxon>
        <taxon>Comamonadaceae</taxon>
        <taxon>Comamonas</taxon>
    </lineage>
</organism>
<protein>
    <submittedName>
        <fullName evidence="15">Ferredoxin</fullName>
    </submittedName>
</protein>
<dbReference type="NCBIfam" id="TIGR01944">
    <property type="entry name" value="rnfB"/>
    <property type="match status" value="1"/>
</dbReference>